<organism evidence="1 2">
    <name type="scientific">Polarella glacialis</name>
    <name type="common">Dinoflagellate</name>
    <dbReference type="NCBI Taxonomy" id="89957"/>
    <lineage>
        <taxon>Eukaryota</taxon>
        <taxon>Sar</taxon>
        <taxon>Alveolata</taxon>
        <taxon>Dinophyceae</taxon>
        <taxon>Suessiales</taxon>
        <taxon>Suessiaceae</taxon>
        <taxon>Polarella</taxon>
    </lineage>
</organism>
<name>A0A813IP78_POLGL</name>
<evidence type="ECO:0000313" key="1">
    <source>
        <dbReference type="EMBL" id="CAE8652574.1"/>
    </source>
</evidence>
<feature type="non-terminal residue" evidence="1">
    <location>
        <position position="1"/>
    </location>
</feature>
<dbReference type="EMBL" id="CAJNNW010010911">
    <property type="protein sequence ID" value="CAE8652574.1"/>
    <property type="molecule type" value="Genomic_DNA"/>
</dbReference>
<sequence length="159" mass="17397">GKEVEVDTLELRKRTGDLLSNASKNGDLEQALREVQAGKESKQNMKEKASKTLLQASENGELDRVLKEVKSERIDVLHEASKNEDLSDVRAKASEVLMKEWPAAEASTSGELDQALQAVMNDKNVSLPLDIPPLHMMPSNMMVGPAFSGLGMQGGFMFI</sequence>
<accession>A0A813IP78</accession>
<comment type="caution">
    <text evidence="1">The sequence shown here is derived from an EMBL/GenBank/DDBJ whole genome shotgun (WGS) entry which is preliminary data.</text>
</comment>
<proteinExistence type="predicted"/>
<gene>
    <name evidence="1" type="ORF">PGLA2088_LOCUS9798</name>
</gene>
<evidence type="ECO:0000313" key="2">
    <source>
        <dbReference type="Proteomes" id="UP000626109"/>
    </source>
</evidence>
<reference evidence="1" key="1">
    <citation type="submission" date="2021-02" db="EMBL/GenBank/DDBJ databases">
        <authorList>
            <person name="Dougan E. K."/>
            <person name="Rhodes N."/>
            <person name="Thang M."/>
            <person name="Chan C."/>
        </authorList>
    </citation>
    <scope>NUCLEOTIDE SEQUENCE</scope>
</reference>
<protein>
    <submittedName>
        <fullName evidence="1">Uncharacterized protein</fullName>
    </submittedName>
</protein>
<dbReference type="AlphaFoldDB" id="A0A813IP78"/>
<dbReference type="Proteomes" id="UP000626109">
    <property type="component" value="Unassembled WGS sequence"/>
</dbReference>